<dbReference type="PANTHER" id="PTHR11690:SF288">
    <property type="entry name" value="AMILORIDE-SENSITIVE NA+ CHANNEL-RELATED"/>
    <property type="match status" value="1"/>
</dbReference>
<comment type="subcellular location">
    <subcellularLocation>
        <location evidence="1">Membrane</location>
        <topology evidence="1">Multi-pass membrane protein</topology>
    </subcellularLocation>
</comment>
<evidence type="ECO:0000256" key="2">
    <source>
        <dbReference type="ARBA" id="ARBA00007193"/>
    </source>
</evidence>
<evidence type="ECO:0000313" key="14">
    <source>
        <dbReference type="Proteomes" id="UP000695000"/>
    </source>
</evidence>
<evidence type="ECO:0000256" key="1">
    <source>
        <dbReference type="ARBA" id="ARBA00004141"/>
    </source>
</evidence>
<protein>
    <submittedName>
        <fullName evidence="15">Pickpocket protein 28-like</fullName>
    </submittedName>
</protein>
<evidence type="ECO:0000256" key="12">
    <source>
        <dbReference type="RuleBase" id="RU000679"/>
    </source>
</evidence>
<evidence type="ECO:0000256" key="7">
    <source>
        <dbReference type="ARBA" id="ARBA00023053"/>
    </source>
</evidence>
<dbReference type="GeneID" id="108558099"/>
<evidence type="ECO:0000256" key="10">
    <source>
        <dbReference type="ARBA" id="ARBA00023201"/>
    </source>
</evidence>
<keyword evidence="11 12" id="KW-0407">Ion channel</keyword>
<evidence type="ECO:0000256" key="4">
    <source>
        <dbReference type="ARBA" id="ARBA00022461"/>
    </source>
</evidence>
<keyword evidence="4 12" id="KW-0894">Sodium channel</keyword>
<evidence type="ECO:0000256" key="11">
    <source>
        <dbReference type="ARBA" id="ARBA00023303"/>
    </source>
</evidence>
<dbReference type="InterPro" id="IPR001873">
    <property type="entry name" value="ENaC"/>
</dbReference>
<comment type="similarity">
    <text evidence="2 12">Belongs to the amiloride-sensitive sodium channel (TC 1.A.6) family.</text>
</comment>
<evidence type="ECO:0000256" key="8">
    <source>
        <dbReference type="ARBA" id="ARBA00023065"/>
    </source>
</evidence>
<dbReference type="Pfam" id="PF00858">
    <property type="entry name" value="ASC"/>
    <property type="match status" value="1"/>
</dbReference>
<dbReference type="Gene3D" id="2.60.470.10">
    <property type="entry name" value="Acid-sensing ion channels like domains"/>
    <property type="match status" value="1"/>
</dbReference>
<reference evidence="15" key="1">
    <citation type="submission" date="2025-08" db="UniProtKB">
        <authorList>
            <consortium name="RefSeq"/>
        </authorList>
    </citation>
    <scope>IDENTIFICATION</scope>
    <source>
        <tissue evidence="15">Whole Larva</tissue>
    </source>
</reference>
<evidence type="ECO:0000313" key="15">
    <source>
        <dbReference type="RefSeq" id="XP_017770396.1"/>
    </source>
</evidence>
<evidence type="ECO:0000256" key="13">
    <source>
        <dbReference type="SAM" id="Phobius"/>
    </source>
</evidence>
<keyword evidence="6 13" id="KW-1133">Transmembrane helix</keyword>
<dbReference type="Gene3D" id="1.10.287.770">
    <property type="entry name" value="YojJ-like"/>
    <property type="match status" value="1"/>
</dbReference>
<accession>A0ABM1M746</accession>
<dbReference type="PROSITE" id="PS01206">
    <property type="entry name" value="ASC"/>
    <property type="match status" value="1"/>
</dbReference>
<keyword evidence="9 13" id="KW-0472">Membrane</keyword>
<evidence type="ECO:0000256" key="6">
    <source>
        <dbReference type="ARBA" id="ARBA00022989"/>
    </source>
</evidence>
<sequence>MDAEECAAAKRHKRRLSKKDRKRMSNYFTEYCDATSIHGFRYLGEQKRSCIEKLWWLVTLIVSVSMCTYLIVQTYYKWDRSPVIVSFATKQTPIWQIPFPAVTICPETKCRQSVFNFTKIYMKGYDKLTNEEREQLEYISLVCNPRDIIKKLKLKTVNETVLHFFDDISPSFSDVSLRCVWMGESFDCNTIFSPILTDEGVCYTFNMLDRKELFNDEMSFFKDYLHHENTSVGWSLEKGYAKDVKKDTYPRRALFSGAKNGLFISMKVYDKDLDYICGDSLQGYKILLHHPAEIPRVSQQYFRVPLNQAVVAAIKPEVMTTSSELQGYQPGKRQCYFPHERNLRFFKIYTQQNCEIECLANFTLRLCKCVDFHMPRTNSTPICGPKKIRCMKQAESILLSSEIDIKLKEIEDEDTLNNKTFVGTLDKILNKFNNKAKKEEKPKNSNCDCLQSCTSLRYSTETSQSDWNWTEFFRGLDDPFNFLTDNETVHLSKMVLFFKDMQFISSERDELYGHTDFLANCGGLLGLFTGFSFISLVEIIYFLSLRLICNIRTHGRLLWSNSQDA</sequence>
<dbReference type="InterPro" id="IPR020903">
    <property type="entry name" value="ENaC_CS"/>
</dbReference>
<dbReference type="RefSeq" id="XP_017770396.1">
    <property type="nucleotide sequence ID" value="XM_017914907.1"/>
</dbReference>
<feature type="transmembrane region" description="Helical" evidence="13">
    <location>
        <begin position="524"/>
        <end position="548"/>
    </location>
</feature>
<keyword evidence="14" id="KW-1185">Reference proteome</keyword>
<keyword evidence="3 12" id="KW-0813">Transport</keyword>
<dbReference type="PANTHER" id="PTHR11690">
    <property type="entry name" value="AMILORIDE-SENSITIVE SODIUM CHANNEL-RELATED"/>
    <property type="match status" value="1"/>
</dbReference>
<organism evidence="14 15">
    <name type="scientific">Nicrophorus vespilloides</name>
    <name type="common">Boreal carrion beetle</name>
    <dbReference type="NCBI Taxonomy" id="110193"/>
    <lineage>
        <taxon>Eukaryota</taxon>
        <taxon>Metazoa</taxon>
        <taxon>Ecdysozoa</taxon>
        <taxon>Arthropoda</taxon>
        <taxon>Hexapoda</taxon>
        <taxon>Insecta</taxon>
        <taxon>Pterygota</taxon>
        <taxon>Neoptera</taxon>
        <taxon>Endopterygota</taxon>
        <taxon>Coleoptera</taxon>
        <taxon>Polyphaga</taxon>
        <taxon>Staphyliniformia</taxon>
        <taxon>Silphidae</taxon>
        <taxon>Nicrophorinae</taxon>
        <taxon>Nicrophorus</taxon>
    </lineage>
</organism>
<proteinExistence type="inferred from homology"/>
<evidence type="ECO:0000256" key="5">
    <source>
        <dbReference type="ARBA" id="ARBA00022692"/>
    </source>
</evidence>
<keyword evidence="7" id="KW-0915">Sodium</keyword>
<evidence type="ECO:0000256" key="3">
    <source>
        <dbReference type="ARBA" id="ARBA00022448"/>
    </source>
</evidence>
<gene>
    <name evidence="15" type="primary">LOC108558099</name>
</gene>
<evidence type="ECO:0000256" key="9">
    <source>
        <dbReference type="ARBA" id="ARBA00023136"/>
    </source>
</evidence>
<dbReference type="Proteomes" id="UP000695000">
    <property type="component" value="Unplaced"/>
</dbReference>
<keyword evidence="8 12" id="KW-0406">Ion transport</keyword>
<feature type="transmembrane region" description="Helical" evidence="13">
    <location>
        <begin position="54"/>
        <end position="76"/>
    </location>
</feature>
<name>A0ABM1M746_NICVS</name>
<dbReference type="PRINTS" id="PR01078">
    <property type="entry name" value="AMINACHANNEL"/>
</dbReference>
<keyword evidence="5 12" id="KW-0812">Transmembrane</keyword>
<keyword evidence="10 12" id="KW-0739">Sodium transport</keyword>